<feature type="transmembrane region" description="Helical" evidence="6">
    <location>
        <begin position="69"/>
        <end position="87"/>
    </location>
</feature>
<feature type="transmembrane region" description="Helical" evidence="6">
    <location>
        <begin position="149"/>
        <end position="173"/>
    </location>
</feature>
<evidence type="ECO:0000256" key="3">
    <source>
        <dbReference type="ARBA" id="ARBA00022692"/>
    </source>
</evidence>
<evidence type="ECO:0000256" key="1">
    <source>
        <dbReference type="ARBA" id="ARBA00004651"/>
    </source>
</evidence>
<sequence length="215" mass="22775">MNPADLAAIVAVNVVGAASPGPDVVLLTRMATRSRKHAMAANLGIHVGVLMWTSLTVFGAAALLTAFPWLLELIQVLGGSWIMYMGISAVRQGWRDRLNPPLDLEEAVQRLGSVRSAFTTGVATNLSNPKIVLFLAALVAPLLPTSPTVGVALTVIAALWLSSFLLFIAYCLLVSTDRVRRKLFHAGPYIDMGAGTFFIIAGTVLILRGLLGLAG</sequence>
<feature type="transmembrane region" description="Helical" evidence="6">
    <location>
        <begin position="39"/>
        <end position="63"/>
    </location>
</feature>
<dbReference type="EMBL" id="PNHG01000001">
    <property type="protein sequence ID" value="PMC65323.1"/>
    <property type="molecule type" value="Genomic_DNA"/>
</dbReference>
<comment type="subcellular location">
    <subcellularLocation>
        <location evidence="1">Cell membrane</location>
        <topology evidence="1">Multi-pass membrane protein</topology>
    </subcellularLocation>
</comment>
<dbReference type="AlphaFoldDB" id="A0A2N6T7N1"/>
<accession>A0A2N6T7N1</accession>
<dbReference type="GO" id="GO:0015171">
    <property type="term" value="F:amino acid transmembrane transporter activity"/>
    <property type="evidence" value="ECO:0007669"/>
    <property type="project" value="TreeGrafter"/>
</dbReference>
<dbReference type="PANTHER" id="PTHR30086">
    <property type="entry name" value="ARGININE EXPORTER PROTEIN ARGO"/>
    <property type="match status" value="1"/>
</dbReference>
<gene>
    <name evidence="7" type="ORF">CJ203_00070</name>
</gene>
<keyword evidence="2" id="KW-1003">Cell membrane</keyword>
<protein>
    <submittedName>
        <fullName evidence="7">Lysine transporter LysE</fullName>
    </submittedName>
</protein>
<feature type="transmembrane region" description="Helical" evidence="6">
    <location>
        <begin position="194"/>
        <end position="214"/>
    </location>
</feature>
<evidence type="ECO:0000256" key="4">
    <source>
        <dbReference type="ARBA" id="ARBA00022989"/>
    </source>
</evidence>
<keyword evidence="5 6" id="KW-0472">Membrane</keyword>
<feature type="transmembrane region" description="Helical" evidence="6">
    <location>
        <begin position="122"/>
        <end position="143"/>
    </location>
</feature>
<dbReference type="Pfam" id="PF01810">
    <property type="entry name" value="LysE"/>
    <property type="match status" value="1"/>
</dbReference>
<comment type="caution">
    <text evidence="7">The sequence shown here is derived from an EMBL/GenBank/DDBJ whole genome shotgun (WGS) entry which is preliminary data.</text>
</comment>
<dbReference type="Proteomes" id="UP000235836">
    <property type="component" value="Unassembled WGS sequence"/>
</dbReference>
<evidence type="ECO:0000313" key="7">
    <source>
        <dbReference type="EMBL" id="PMC65323.1"/>
    </source>
</evidence>
<evidence type="ECO:0000256" key="6">
    <source>
        <dbReference type="SAM" id="Phobius"/>
    </source>
</evidence>
<dbReference type="GO" id="GO:0005886">
    <property type="term" value="C:plasma membrane"/>
    <property type="evidence" value="ECO:0007669"/>
    <property type="project" value="UniProtKB-SubCell"/>
</dbReference>
<name>A0A2N6T7N1_9CORY</name>
<dbReference type="RefSeq" id="WP_102723107.1">
    <property type="nucleotide sequence ID" value="NZ_PNHG01000001.1"/>
</dbReference>
<feature type="transmembrane region" description="Helical" evidence="6">
    <location>
        <begin position="6"/>
        <end position="27"/>
    </location>
</feature>
<reference evidence="7 8" key="1">
    <citation type="submission" date="2017-09" db="EMBL/GenBank/DDBJ databases">
        <title>Bacterial strain isolated from the female urinary microbiota.</title>
        <authorList>
            <person name="Thomas-White K."/>
            <person name="Kumar N."/>
            <person name="Forster S."/>
            <person name="Putonti C."/>
            <person name="Lawley T."/>
            <person name="Wolfe A.J."/>
        </authorList>
    </citation>
    <scope>NUCLEOTIDE SEQUENCE [LARGE SCALE GENOMIC DNA]</scope>
    <source>
        <strain evidence="7 8">UMB0792</strain>
    </source>
</reference>
<keyword evidence="4 6" id="KW-1133">Transmembrane helix</keyword>
<organism evidence="7 8">
    <name type="scientific">Corynebacterium tuscaniense</name>
    <dbReference type="NCBI Taxonomy" id="302449"/>
    <lineage>
        <taxon>Bacteria</taxon>
        <taxon>Bacillati</taxon>
        <taxon>Actinomycetota</taxon>
        <taxon>Actinomycetes</taxon>
        <taxon>Mycobacteriales</taxon>
        <taxon>Corynebacteriaceae</taxon>
        <taxon>Corynebacterium</taxon>
    </lineage>
</organism>
<keyword evidence="8" id="KW-1185">Reference proteome</keyword>
<keyword evidence="3 6" id="KW-0812">Transmembrane</keyword>
<dbReference type="InterPro" id="IPR001123">
    <property type="entry name" value="LeuE-type"/>
</dbReference>
<evidence type="ECO:0000256" key="2">
    <source>
        <dbReference type="ARBA" id="ARBA00022475"/>
    </source>
</evidence>
<evidence type="ECO:0000256" key="5">
    <source>
        <dbReference type="ARBA" id="ARBA00023136"/>
    </source>
</evidence>
<evidence type="ECO:0000313" key="8">
    <source>
        <dbReference type="Proteomes" id="UP000235836"/>
    </source>
</evidence>
<dbReference type="PANTHER" id="PTHR30086:SF17">
    <property type="entry name" value="LYSE FAMILY TRANSLOCATOR"/>
    <property type="match status" value="1"/>
</dbReference>
<proteinExistence type="predicted"/>